<dbReference type="EMBL" id="CM023484">
    <property type="protein sequence ID" value="KAH6932498.1"/>
    <property type="molecule type" value="Genomic_DNA"/>
</dbReference>
<evidence type="ECO:0000313" key="1">
    <source>
        <dbReference type="EMBL" id="KAH6932498.1"/>
    </source>
</evidence>
<accession>A0ACB7SCQ5</accession>
<organism evidence="1 2">
    <name type="scientific">Hyalomma asiaticum</name>
    <name type="common">Tick</name>
    <dbReference type="NCBI Taxonomy" id="266040"/>
    <lineage>
        <taxon>Eukaryota</taxon>
        <taxon>Metazoa</taxon>
        <taxon>Ecdysozoa</taxon>
        <taxon>Arthropoda</taxon>
        <taxon>Chelicerata</taxon>
        <taxon>Arachnida</taxon>
        <taxon>Acari</taxon>
        <taxon>Parasitiformes</taxon>
        <taxon>Ixodida</taxon>
        <taxon>Ixodoidea</taxon>
        <taxon>Ixodidae</taxon>
        <taxon>Hyalomminae</taxon>
        <taxon>Hyalomma</taxon>
    </lineage>
</organism>
<protein>
    <submittedName>
        <fullName evidence="1">Uncharacterized protein</fullName>
    </submittedName>
</protein>
<comment type="caution">
    <text evidence="1">The sequence shown here is derived from an EMBL/GenBank/DDBJ whole genome shotgun (WGS) entry which is preliminary data.</text>
</comment>
<evidence type="ECO:0000313" key="2">
    <source>
        <dbReference type="Proteomes" id="UP000821845"/>
    </source>
</evidence>
<sequence length="85" mass="9704">MSCERVCVCVCSHGRWLEETLPKHVDQNIRQSFRVSAASFKYLVNVFWPNVEHQATNLNETVRDEAANYSAIQKISALADETFLS</sequence>
<keyword evidence="2" id="KW-1185">Reference proteome</keyword>
<dbReference type="Proteomes" id="UP000821845">
    <property type="component" value="Chromosome 4"/>
</dbReference>
<proteinExistence type="predicted"/>
<gene>
    <name evidence="1" type="ORF">HPB50_006406</name>
</gene>
<reference evidence="1" key="1">
    <citation type="submission" date="2020-05" db="EMBL/GenBank/DDBJ databases">
        <title>Large-scale comparative analyses of tick genomes elucidate their genetic diversity and vector capacities.</title>
        <authorList>
            <person name="Jia N."/>
            <person name="Wang J."/>
            <person name="Shi W."/>
            <person name="Du L."/>
            <person name="Sun Y."/>
            <person name="Zhan W."/>
            <person name="Jiang J."/>
            <person name="Wang Q."/>
            <person name="Zhang B."/>
            <person name="Ji P."/>
            <person name="Sakyi L.B."/>
            <person name="Cui X."/>
            <person name="Yuan T."/>
            <person name="Jiang B."/>
            <person name="Yang W."/>
            <person name="Lam T.T.-Y."/>
            <person name="Chang Q."/>
            <person name="Ding S."/>
            <person name="Wang X."/>
            <person name="Zhu J."/>
            <person name="Ruan X."/>
            <person name="Zhao L."/>
            <person name="Wei J."/>
            <person name="Que T."/>
            <person name="Du C."/>
            <person name="Cheng J."/>
            <person name="Dai P."/>
            <person name="Han X."/>
            <person name="Huang E."/>
            <person name="Gao Y."/>
            <person name="Liu J."/>
            <person name="Shao H."/>
            <person name="Ye R."/>
            <person name="Li L."/>
            <person name="Wei W."/>
            <person name="Wang X."/>
            <person name="Wang C."/>
            <person name="Yang T."/>
            <person name="Huo Q."/>
            <person name="Li W."/>
            <person name="Guo W."/>
            <person name="Chen H."/>
            <person name="Zhou L."/>
            <person name="Ni X."/>
            <person name="Tian J."/>
            <person name="Zhou Y."/>
            <person name="Sheng Y."/>
            <person name="Liu T."/>
            <person name="Pan Y."/>
            <person name="Xia L."/>
            <person name="Li J."/>
            <person name="Zhao F."/>
            <person name="Cao W."/>
        </authorList>
    </citation>
    <scope>NUCLEOTIDE SEQUENCE</scope>
    <source>
        <strain evidence="1">Hyas-2018</strain>
    </source>
</reference>
<name>A0ACB7SCQ5_HYAAI</name>